<protein>
    <recommendedName>
        <fullName evidence="3">DUF4333 domain-containing protein</fullName>
    </recommendedName>
</protein>
<dbReference type="AlphaFoldDB" id="A0A1I2HRZ0"/>
<dbReference type="RefSeq" id="WP_175527290.1">
    <property type="nucleotide sequence ID" value="NZ_FOND01000011.1"/>
</dbReference>
<reference evidence="5" key="1">
    <citation type="submission" date="2016-10" db="EMBL/GenBank/DDBJ databases">
        <authorList>
            <person name="Varghese N."/>
            <person name="Submissions S."/>
        </authorList>
    </citation>
    <scope>NUCLEOTIDE SEQUENCE [LARGE SCALE GENOMIC DNA]</scope>
    <source>
        <strain evidence="5">DSM 46838</strain>
    </source>
</reference>
<name>A0A1I2HRZ0_9ACTN</name>
<keyword evidence="2" id="KW-1133">Transmembrane helix</keyword>
<gene>
    <name evidence="4" type="ORF">SAMN05216574_111132</name>
</gene>
<evidence type="ECO:0000256" key="1">
    <source>
        <dbReference type="SAM" id="MobiDB-lite"/>
    </source>
</evidence>
<keyword evidence="2" id="KW-0812">Transmembrane</keyword>
<keyword evidence="2" id="KW-0472">Membrane</keyword>
<sequence>MASQTYPTPPTGSPEPQNGPTTYGPPSYGPPAGGYAPAPAPRRRTGAIIGGIVAAVVVLGGLVVAALVWIGGATLDTAEVERRIGQLTAEQAGVAPTDVSCPADIRAESGSAFSCTASLENQPISFTVTQTDDEGTVRIDSDNTFVDVGVVEASLDEQLGALTGVAVISTCDTGGHSVLVDAVGTPIPCFVDNAADATDTVEVVATVDSSGAVSYEFA</sequence>
<dbReference type="Proteomes" id="UP000198589">
    <property type="component" value="Unassembled WGS sequence"/>
</dbReference>
<feature type="domain" description="DUF4333" evidence="3">
    <location>
        <begin position="62"/>
        <end position="135"/>
    </location>
</feature>
<dbReference type="Pfam" id="PF14230">
    <property type="entry name" value="DUF4333"/>
    <property type="match status" value="1"/>
</dbReference>
<evidence type="ECO:0000313" key="4">
    <source>
        <dbReference type="EMBL" id="SFF32193.1"/>
    </source>
</evidence>
<evidence type="ECO:0000259" key="3">
    <source>
        <dbReference type="Pfam" id="PF14230"/>
    </source>
</evidence>
<organism evidence="4 5">
    <name type="scientific">Blastococcus tunisiensis</name>
    <dbReference type="NCBI Taxonomy" id="1798228"/>
    <lineage>
        <taxon>Bacteria</taxon>
        <taxon>Bacillati</taxon>
        <taxon>Actinomycetota</taxon>
        <taxon>Actinomycetes</taxon>
        <taxon>Geodermatophilales</taxon>
        <taxon>Geodermatophilaceae</taxon>
        <taxon>Blastococcus</taxon>
    </lineage>
</organism>
<accession>A0A1I2HRZ0</accession>
<dbReference type="STRING" id="1798228.SAMN05216574_111132"/>
<feature type="region of interest" description="Disordered" evidence="1">
    <location>
        <begin position="1"/>
        <end position="39"/>
    </location>
</feature>
<evidence type="ECO:0000313" key="5">
    <source>
        <dbReference type="Proteomes" id="UP000198589"/>
    </source>
</evidence>
<proteinExistence type="predicted"/>
<keyword evidence="5" id="KW-1185">Reference proteome</keyword>
<evidence type="ECO:0000256" key="2">
    <source>
        <dbReference type="SAM" id="Phobius"/>
    </source>
</evidence>
<dbReference type="InterPro" id="IPR025637">
    <property type="entry name" value="DUF4333"/>
</dbReference>
<dbReference type="EMBL" id="FOND01000011">
    <property type="protein sequence ID" value="SFF32193.1"/>
    <property type="molecule type" value="Genomic_DNA"/>
</dbReference>
<feature type="transmembrane region" description="Helical" evidence="2">
    <location>
        <begin position="47"/>
        <end position="70"/>
    </location>
</feature>